<dbReference type="GO" id="GO:2001066">
    <property type="term" value="F:amylopectin binding"/>
    <property type="evidence" value="ECO:0007669"/>
    <property type="project" value="EnsemblPlants"/>
</dbReference>
<reference evidence="4" key="1">
    <citation type="submission" date="2019-03" db="EMBL/GenBank/DDBJ databases">
        <title>WGS assembly of Setaria viridis.</title>
        <authorList>
            <person name="Huang P."/>
            <person name="Jenkins J."/>
            <person name="Grimwood J."/>
            <person name="Barry K."/>
            <person name="Healey A."/>
            <person name="Mamidi S."/>
            <person name="Sreedasyam A."/>
            <person name="Shu S."/>
            <person name="Feldman M."/>
            <person name="Wu J."/>
            <person name="Yu Y."/>
            <person name="Chen C."/>
            <person name="Johnson J."/>
            <person name="Rokhsar D."/>
            <person name="Baxter I."/>
            <person name="Schmutz J."/>
            <person name="Brutnell T."/>
            <person name="Kellogg E."/>
        </authorList>
    </citation>
    <scope>NUCLEOTIDE SEQUENCE [LARGE SCALE GENOMIC DNA]</scope>
</reference>
<dbReference type="Gramene" id="TKV91991">
    <property type="protein sequence ID" value="TKV91991"/>
    <property type="gene ID" value="SEVIR_9G135000v2"/>
</dbReference>
<dbReference type="GO" id="GO:2001070">
    <property type="term" value="F:starch binding"/>
    <property type="evidence" value="ECO:0007669"/>
    <property type="project" value="EnsemblPlants"/>
</dbReference>
<dbReference type="PANTHER" id="PTHR47434:SF1">
    <property type="entry name" value="PROTEIN PTST HOMOLOG 2, CHLOROPLASTIC"/>
    <property type="match status" value="1"/>
</dbReference>
<dbReference type="GO" id="GO:0019252">
    <property type="term" value="P:starch biosynthetic process"/>
    <property type="evidence" value="ECO:0007669"/>
    <property type="project" value="EnsemblPlants"/>
</dbReference>
<evidence type="ECO:0000256" key="2">
    <source>
        <dbReference type="SAM" id="MobiDB-lite"/>
    </source>
</evidence>
<proteinExistence type="predicted"/>
<dbReference type="SUPFAM" id="SSF81296">
    <property type="entry name" value="E set domains"/>
    <property type="match status" value="1"/>
</dbReference>
<dbReference type="InterPro" id="IPR014756">
    <property type="entry name" value="Ig_E-set"/>
</dbReference>
<dbReference type="GO" id="GO:2000014">
    <property type="term" value="P:regulation of endosperm development"/>
    <property type="evidence" value="ECO:0007669"/>
    <property type="project" value="EnsemblPlants"/>
</dbReference>
<dbReference type="PANTHER" id="PTHR47434">
    <property type="entry name" value="PROTEIN PTST HOMOLOG 3, CHLOROPLASTIC"/>
    <property type="match status" value="1"/>
</dbReference>
<keyword evidence="1" id="KW-0175">Coiled coil</keyword>
<evidence type="ECO:0000313" key="4">
    <source>
        <dbReference type="EMBL" id="TKV91991.1"/>
    </source>
</evidence>
<feature type="compositionally biased region" description="Basic and acidic residues" evidence="2">
    <location>
        <begin position="302"/>
        <end position="319"/>
    </location>
</feature>
<feature type="domain" description="AMP-activated protein kinase glycogen-binding" evidence="3">
    <location>
        <begin position="543"/>
        <end position="620"/>
    </location>
</feature>
<feature type="compositionally biased region" description="Low complexity" evidence="2">
    <location>
        <begin position="143"/>
        <end position="167"/>
    </location>
</feature>
<feature type="compositionally biased region" description="Polar residues" evidence="2">
    <location>
        <begin position="354"/>
        <end position="369"/>
    </location>
</feature>
<feature type="coiled-coil region" evidence="1">
    <location>
        <begin position="491"/>
        <end position="543"/>
    </location>
</feature>
<dbReference type="InterPro" id="IPR013783">
    <property type="entry name" value="Ig-like_fold"/>
</dbReference>
<dbReference type="CDD" id="cd02859">
    <property type="entry name" value="E_set_AMPKbeta_like_N"/>
    <property type="match status" value="1"/>
</dbReference>
<dbReference type="Pfam" id="PF16561">
    <property type="entry name" value="AMPK1_CBM"/>
    <property type="match status" value="1"/>
</dbReference>
<evidence type="ECO:0000259" key="3">
    <source>
        <dbReference type="Pfam" id="PF16561"/>
    </source>
</evidence>
<feature type="region of interest" description="Disordered" evidence="2">
    <location>
        <begin position="221"/>
        <end position="369"/>
    </location>
</feature>
<protein>
    <recommendedName>
        <fullName evidence="3">AMP-activated protein kinase glycogen-binding domain-containing protein</fullName>
    </recommendedName>
</protein>
<feature type="compositionally biased region" description="Pro residues" evidence="2">
    <location>
        <begin position="132"/>
        <end position="142"/>
    </location>
</feature>
<accession>A0A4U6SUF4</accession>
<gene>
    <name evidence="4" type="ORF">SEVIR_9G135000v2</name>
</gene>
<dbReference type="Proteomes" id="UP000298652">
    <property type="component" value="Chromosome 9"/>
</dbReference>
<feature type="compositionally biased region" description="Basic and acidic residues" evidence="2">
    <location>
        <begin position="281"/>
        <end position="290"/>
    </location>
</feature>
<dbReference type="InterPro" id="IPR032640">
    <property type="entry name" value="AMPK1_CBM"/>
</dbReference>
<keyword evidence="5" id="KW-1185">Reference proteome</keyword>
<feature type="compositionally biased region" description="Low complexity" evidence="2">
    <location>
        <begin position="112"/>
        <end position="121"/>
    </location>
</feature>
<evidence type="ECO:0000256" key="1">
    <source>
        <dbReference type="SAM" id="Coils"/>
    </source>
</evidence>
<dbReference type="OMA" id="RRCKDWD"/>
<feature type="region of interest" description="Disordered" evidence="2">
    <location>
        <begin position="112"/>
        <end position="170"/>
    </location>
</feature>
<evidence type="ECO:0000313" key="5">
    <source>
        <dbReference type="Proteomes" id="UP000298652"/>
    </source>
</evidence>
<sequence>MGLETRERALLLLAFESHEAEARIGSLASDRSYASLLPPHPSLPPSRRALASSLLPLFNSAHCREPFPLRAERNATAMRPFVPSLRLPTPSLTLLPPPHSLCIPRRRRLLPAPLAASASSRRPYRRRRNAPSRPPPPVPPPSSLQQQQQQQPRPQQQRAANAAAPGARRQEELEEAIYDFMCRSAKPGAFPTREELVAAGRADLAAAVASSGGWLSLGWSPAGAEGAAPRSSGGGHPDYPPETGVYHRDDLAPGSEDDSEWEEEEEDEADEEEVSPSGRQPEMEETKEVTLKAGIEGMLTRLQRDRERARPPPRPEGRSDNGALAGNSGAPSHTAAGGRHSPRTPENGSVHGSHPQNGTLDGNNTLQSSSNDAWQTWTLGKSDLSDFEAAEVLPIESRRLSRHDEQDIALAQNDFHRSSNGVAVSDYPSDGVDSERDEIHSRLQTLELDLSAALKTLRSRFDKVLSNMSNNNGATVLDDISDDWEFEETKVLQAQEELRSIRAKIAVLEGKMALEIIERNKIIEDKQRRLDEVEKALSELRTVCIMWANPASEVLLVGSFDGWTSQRKLEKSSERGMFSLNLRLYPGRYEIKFIVDGVWKNDPLRPTVYNNGHENNLLVVT</sequence>
<dbReference type="AlphaFoldDB" id="A0A4U6SUF4"/>
<organism evidence="4 5">
    <name type="scientific">Setaria viridis</name>
    <name type="common">Green bristlegrass</name>
    <name type="synonym">Setaria italica subsp. viridis</name>
    <dbReference type="NCBI Taxonomy" id="4556"/>
    <lineage>
        <taxon>Eukaryota</taxon>
        <taxon>Viridiplantae</taxon>
        <taxon>Streptophyta</taxon>
        <taxon>Embryophyta</taxon>
        <taxon>Tracheophyta</taxon>
        <taxon>Spermatophyta</taxon>
        <taxon>Magnoliopsida</taxon>
        <taxon>Liliopsida</taxon>
        <taxon>Poales</taxon>
        <taxon>Poaceae</taxon>
        <taxon>PACMAD clade</taxon>
        <taxon>Panicoideae</taxon>
        <taxon>Panicodae</taxon>
        <taxon>Paniceae</taxon>
        <taxon>Cenchrinae</taxon>
        <taxon>Setaria</taxon>
    </lineage>
</organism>
<dbReference type="GO" id="GO:0009507">
    <property type="term" value="C:chloroplast"/>
    <property type="evidence" value="ECO:0007669"/>
    <property type="project" value="EnsemblPlants"/>
</dbReference>
<feature type="compositionally biased region" description="Acidic residues" evidence="2">
    <location>
        <begin position="255"/>
        <end position="274"/>
    </location>
</feature>
<dbReference type="EMBL" id="CM016560">
    <property type="protein sequence ID" value="TKV91991.1"/>
    <property type="molecule type" value="Genomic_DNA"/>
</dbReference>
<dbReference type="Gene3D" id="2.60.40.10">
    <property type="entry name" value="Immunoglobulins"/>
    <property type="match status" value="1"/>
</dbReference>
<name>A0A4U6SUF4_SETVI</name>